<reference evidence="1" key="1">
    <citation type="submission" date="2020-06" db="EMBL/GenBank/DDBJ databases">
        <title>Draft genome of Bugula neritina, a colonial animal packing powerful symbionts and potential medicines.</title>
        <authorList>
            <person name="Rayko M."/>
        </authorList>
    </citation>
    <scope>NUCLEOTIDE SEQUENCE [LARGE SCALE GENOMIC DNA]</scope>
    <source>
        <strain evidence="1">Kwan_BN1</strain>
    </source>
</reference>
<evidence type="ECO:0000313" key="1">
    <source>
        <dbReference type="EMBL" id="KAF6028751.1"/>
    </source>
</evidence>
<dbReference type="Proteomes" id="UP000593567">
    <property type="component" value="Unassembled WGS sequence"/>
</dbReference>
<dbReference type="EMBL" id="VXIV02001916">
    <property type="protein sequence ID" value="KAF6028751.1"/>
    <property type="molecule type" value="Genomic_DNA"/>
</dbReference>
<evidence type="ECO:0000313" key="2">
    <source>
        <dbReference type="Proteomes" id="UP000593567"/>
    </source>
</evidence>
<organism evidence="1 2">
    <name type="scientific">Bugula neritina</name>
    <name type="common">Brown bryozoan</name>
    <name type="synonym">Sertularia neritina</name>
    <dbReference type="NCBI Taxonomy" id="10212"/>
    <lineage>
        <taxon>Eukaryota</taxon>
        <taxon>Metazoa</taxon>
        <taxon>Spiralia</taxon>
        <taxon>Lophotrochozoa</taxon>
        <taxon>Bryozoa</taxon>
        <taxon>Gymnolaemata</taxon>
        <taxon>Cheilostomatida</taxon>
        <taxon>Flustrina</taxon>
        <taxon>Buguloidea</taxon>
        <taxon>Bugulidae</taxon>
        <taxon>Bugula</taxon>
    </lineage>
</organism>
<dbReference type="PANTHER" id="PTHR45913">
    <property type="entry name" value="EPM2A-INTERACTING PROTEIN 1"/>
    <property type="match status" value="1"/>
</dbReference>
<sequence length="136" mass="15123">MQLVDQYFDSAGLVWKNVISVCTDGAPAMLGSRSGFVQLARKENPDIESVHCFIHREALASRTLPQAMKSNLVTNVKIVNYIKASALNTRLFSALCHESDAAFTTLLFHTEETVAACLKRRSEFTTTVTWNMVSHT</sequence>
<comment type="caution">
    <text evidence="1">The sequence shown here is derived from an EMBL/GenBank/DDBJ whole genome shotgun (WGS) entry which is preliminary data.</text>
</comment>
<dbReference type="OrthoDB" id="10051404at2759"/>
<gene>
    <name evidence="1" type="ORF">EB796_012943</name>
</gene>
<name>A0A7J7JSX5_BUGNE</name>
<accession>A0A7J7JSX5</accession>
<evidence type="ECO:0008006" key="3">
    <source>
        <dbReference type="Google" id="ProtNLM"/>
    </source>
</evidence>
<dbReference type="AlphaFoldDB" id="A0A7J7JSX5"/>
<keyword evidence="2" id="KW-1185">Reference proteome</keyword>
<protein>
    <recommendedName>
        <fullName evidence="3">ZBED5</fullName>
    </recommendedName>
</protein>
<proteinExistence type="predicted"/>
<dbReference type="PANTHER" id="PTHR45913:SF19">
    <property type="entry name" value="LOW QUALITY PROTEIN: ZINC FINGER BED DOMAIN-CONTAINING PROTEIN 5-LIKE"/>
    <property type="match status" value="1"/>
</dbReference>